<dbReference type="GO" id="GO:0005737">
    <property type="term" value="C:cytoplasm"/>
    <property type="evidence" value="ECO:0007669"/>
    <property type="project" value="UniProtKB-SubCell"/>
</dbReference>
<dbReference type="InterPro" id="IPR000082">
    <property type="entry name" value="SEA_dom"/>
</dbReference>
<dbReference type="CTD" id="4582"/>
<feature type="region of interest" description="Disordered" evidence="12">
    <location>
        <begin position="681"/>
        <end position="719"/>
    </location>
</feature>
<feature type="compositionally biased region" description="Polar residues" evidence="12">
    <location>
        <begin position="708"/>
        <end position="719"/>
    </location>
</feature>
<sequence>MAVAWQRRGRRFGAAHFDARPFSRGRSLLPKCVIAPAHSPSHIPPSSPTYLRAPGSYLPPSAARASGTPQRGQALRRPSGASLRSASEPPSCARGLPAPQAPPAPPLGPHWGARLPPATRALPVFAHRRRLPGTARGRESPARGRAEEQERPRGPAARLLRPLPTLPASTMTPGFQAPLFLLLLAALQLPAWGPWPSTPATGHPSFPTPTPDTTAAGRCPPRLDITAARPRTPPPDTTAARPRPPRPDTTAARPRTPPRTPPPDITAAPPRTPPPDTTAARPRPPRPDTTAARPRPPPRDTTAARPRPPRPDTTAARPRPPPPGHHSGPSPNTATGHHSGPSPTTATGHHSGPSPTTTTGHHSGPSPTTTTGHHSGPSPTTTTGHHSGRSPSTTPGHHSGPTEHHSGPSLTTMTGQHSSRSPTTTPGHHSGPSPSTTPGHHSGPSLTTTTRHHGVLTLTRSSVSSSTATSGQHGGTSPTHVPPASTALRGPEPPTPSNHSTSPQSLSISVFSLSFSIENRHFNSSLEDPGSSYYQELQRNISELFWQIYKKEGFLGLFNIKFRAGSVVVESSLAFRKGATDAHSVQTQLEENKKKFAAYHLSISNVRAQDVSPLSSGQSGSGVPGWGIALLVLVCVLVALAIICVIALTVCQCCRKNCGQLDIFPARDAYHPMSEYPTYHTHGRYVPPGSRRSPYEEVSAGNGGFASVNPSTSATSANL</sequence>
<protein>
    <recommendedName>
        <fullName evidence="4">Mucin-1</fullName>
    </recommendedName>
</protein>
<evidence type="ECO:0000256" key="1">
    <source>
        <dbReference type="ARBA" id="ARBA00004123"/>
    </source>
</evidence>
<dbReference type="InterPro" id="IPR036364">
    <property type="entry name" value="SEA_dom_sf"/>
</dbReference>
<keyword evidence="10" id="KW-0539">Nucleus</keyword>
<gene>
    <name evidence="16" type="primary">MUC1</name>
</gene>
<dbReference type="OrthoDB" id="9909831at2759"/>
<feature type="domain" description="SEA" evidence="14">
    <location>
        <begin position="507"/>
        <end position="613"/>
    </location>
</feature>
<dbReference type="Proteomes" id="UP000000715">
    <property type="component" value="Unplaced"/>
</dbReference>
<evidence type="ECO:0000256" key="5">
    <source>
        <dbReference type="ARBA" id="ARBA00022475"/>
    </source>
</evidence>
<dbReference type="PANTHER" id="PTHR10006:SF19">
    <property type="entry name" value="MUCIN-1"/>
    <property type="match status" value="1"/>
</dbReference>
<feature type="compositionally biased region" description="Pro residues" evidence="12">
    <location>
        <begin position="255"/>
        <end position="276"/>
    </location>
</feature>
<keyword evidence="11" id="KW-0449">Lipoprotein</keyword>
<keyword evidence="15" id="KW-1185">Reference proteome</keyword>
<evidence type="ECO:0000259" key="14">
    <source>
        <dbReference type="PROSITE" id="PS50024"/>
    </source>
</evidence>
<keyword evidence="13" id="KW-0812">Transmembrane</keyword>
<keyword evidence="9" id="KW-0564">Palmitate</keyword>
<proteinExistence type="predicted"/>
<evidence type="ECO:0000313" key="15">
    <source>
        <dbReference type="Proteomes" id="UP000000715"/>
    </source>
</evidence>
<keyword evidence="13" id="KW-1133">Transmembrane helix</keyword>
<feature type="region of interest" description="Disordered" evidence="12">
    <location>
        <begin position="38"/>
        <end position="161"/>
    </location>
</feature>
<evidence type="ECO:0000256" key="2">
    <source>
        <dbReference type="ARBA" id="ARBA00004247"/>
    </source>
</evidence>
<evidence type="ECO:0000256" key="4">
    <source>
        <dbReference type="ARBA" id="ARBA00014269"/>
    </source>
</evidence>
<dbReference type="SUPFAM" id="SSF82671">
    <property type="entry name" value="SEA domain"/>
    <property type="match status" value="1"/>
</dbReference>
<feature type="compositionally biased region" description="Basic and acidic residues" evidence="12">
    <location>
        <begin position="136"/>
        <end position="153"/>
    </location>
</feature>
<keyword evidence="8" id="KW-0068">Autocatalytic cleavage</keyword>
<feature type="compositionally biased region" description="Low complexity" evidence="12">
    <location>
        <begin position="455"/>
        <end position="470"/>
    </location>
</feature>
<feature type="region of interest" description="Disordered" evidence="12">
    <location>
        <begin position="196"/>
        <end position="504"/>
    </location>
</feature>
<dbReference type="AlphaFoldDB" id="A0A8U0SGJ4"/>
<evidence type="ECO:0000256" key="11">
    <source>
        <dbReference type="ARBA" id="ARBA00023288"/>
    </source>
</evidence>
<evidence type="ECO:0000256" key="12">
    <source>
        <dbReference type="SAM" id="MobiDB-lite"/>
    </source>
</evidence>
<evidence type="ECO:0000256" key="13">
    <source>
        <dbReference type="SAM" id="Phobius"/>
    </source>
</evidence>
<feature type="compositionally biased region" description="Polar residues" evidence="12">
    <location>
        <begin position="329"/>
        <end position="396"/>
    </location>
</feature>
<keyword evidence="6" id="KW-0963">Cytoplasm</keyword>
<evidence type="ECO:0000256" key="6">
    <source>
        <dbReference type="ARBA" id="ARBA00022490"/>
    </source>
</evidence>
<evidence type="ECO:0000256" key="8">
    <source>
        <dbReference type="ARBA" id="ARBA00022813"/>
    </source>
</evidence>
<evidence type="ECO:0000256" key="9">
    <source>
        <dbReference type="ARBA" id="ARBA00023139"/>
    </source>
</evidence>
<reference evidence="16" key="1">
    <citation type="submission" date="2025-08" db="UniProtKB">
        <authorList>
            <consortium name="RefSeq"/>
        </authorList>
    </citation>
    <scope>IDENTIFICATION</scope>
    <source>
        <tissue evidence="16">Brain</tissue>
    </source>
</reference>
<comment type="subcellular location">
    <subcellularLocation>
        <location evidence="2">Apical cell membrane</location>
        <topology evidence="2">Single-pass type I membrane protein</topology>
    </subcellularLocation>
    <subcellularLocation>
        <location evidence="3">Cytoplasm</location>
    </subcellularLocation>
    <subcellularLocation>
        <location evidence="1">Nucleus</location>
    </subcellularLocation>
</comment>
<accession>A0A8U0SGJ4</accession>
<evidence type="ECO:0000256" key="10">
    <source>
        <dbReference type="ARBA" id="ARBA00023242"/>
    </source>
</evidence>
<evidence type="ECO:0000256" key="7">
    <source>
        <dbReference type="ARBA" id="ARBA00022553"/>
    </source>
</evidence>
<organism evidence="15 16">
    <name type="scientific">Mustela putorius furo</name>
    <name type="common">European domestic ferret</name>
    <name type="synonym">Mustela furo</name>
    <dbReference type="NCBI Taxonomy" id="9669"/>
    <lineage>
        <taxon>Eukaryota</taxon>
        <taxon>Metazoa</taxon>
        <taxon>Chordata</taxon>
        <taxon>Craniata</taxon>
        <taxon>Vertebrata</taxon>
        <taxon>Euteleostomi</taxon>
        <taxon>Mammalia</taxon>
        <taxon>Eutheria</taxon>
        <taxon>Laurasiatheria</taxon>
        <taxon>Carnivora</taxon>
        <taxon>Caniformia</taxon>
        <taxon>Musteloidea</taxon>
        <taxon>Mustelidae</taxon>
        <taxon>Mustelinae</taxon>
        <taxon>Mustela</taxon>
    </lineage>
</organism>
<dbReference type="PANTHER" id="PTHR10006">
    <property type="entry name" value="MUCIN-1-RELATED"/>
    <property type="match status" value="1"/>
</dbReference>
<feature type="transmembrane region" description="Helical" evidence="13">
    <location>
        <begin position="626"/>
        <end position="651"/>
    </location>
</feature>
<evidence type="ECO:0000256" key="3">
    <source>
        <dbReference type="ARBA" id="ARBA00004496"/>
    </source>
</evidence>
<dbReference type="Pfam" id="PF01390">
    <property type="entry name" value="SEA"/>
    <property type="match status" value="1"/>
</dbReference>
<dbReference type="GO" id="GO:0016324">
    <property type="term" value="C:apical plasma membrane"/>
    <property type="evidence" value="ECO:0007669"/>
    <property type="project" value="UniProtKB-SubCell"/>
</dbReference>
<name>A0A8U0SGJ4_MUSPF</name>
<dbReference type="RefSeq" id="XP_044942475.1">
    <property type="nucleotide sequence ID" value="XM_045086540.1"/>
</dbReference>
<feature type="compositionally biased region" description="Polar residues" evidence="12">
    <location>
        <begin position="408"/>
        <end position="449"/>
    </location>
</feature>
<evidence type="ECO:0000313" key="16">
    <source>
        <dbReference type="RefSeq" id="XP_044942475.1"/>
    </source>
</evidence>
<dbReference type="Gene3D" id="6.10.140.600">
    <property type="match status" value="1"/>
</dbReference>
<feature type="compositionally biased region" description="Pro residues" evidence="12">
    <location>
        <begin position="99"/>
        <end position="108"/>
    </location>
</feature>
<keyword evidence="7" id="KW-0597">Phosphoprotein</keyword>
<dbReference type="PROSITE" id="PS50024">
    <property type="entry name" value="SEA"/>
    <property type="match status" value="1"/>
</dbReference>
<keyword evidence="5" id="KW-1003">Cell membrane</keyword>
<dbReference type="GO" id="GO:0005634">
    <property type="term" value="C:nucleus"/>
    <property type="evidence" value="ECO:0007669"/>
    <property type="project" value="UniProtKB-SubCell"/>
</dbReference>
<keyword evidence="13" id="KW-0472">Membrane</keyword>
<dbReference type="SMART" id="SM00200">
    <property type="entry name" value="SEA"/>
    <property type="match status" value="1"/>
</dbReference>
<dbReference type="GeneID" id="101688566"/>